<keyword evidence="1" id="KW-1133">Transmembrane helix</keyword>
<accession>A0A0M8PKG7</accession>
<dbReference type="GO" id="GO:0008556">
    <property type="term" value="F:P-type potassium transmembrane transporter activity"/>
    <property type="evidence" value="ECO:0007669"/>
    <property type="project" value="InterPro"/>
</dbReference>
<keyword evidence="1" id="KW-0812">Transmembrane</keyword>
<name>A0A0M8PKG7_RHORH</name>
<dbReference type="Pfam" id="PF09604">
    <property type="entry name" value="Potass_KdpF"/>
    <property type="match status" value="1"/>
</dbReference>
<sequence>MTWAGVTSVALVVIAVALVVYLLIALLDPERF</sequence>
<dbReference type="RefSeq" id="WP_040782300.1">
    <property type="nucleotide sequence ID" value="NZ_AZYO01000001.1"/>
</dbReference>
<gene>
    <name evidence="2" type="ORF">Z051_00720</name>
</gene>
<evidence type="ECO:0000256" key="1">
    <source>
        <dbReference type="SAM" id="Phobius"/>
    </source>
</evidence>
<comment type="caution">
    <text evidence="2">The sequence shown here is derived from an EMBL/GenBank/DDBJ whole genome shotgun (WGS) entry which is preliminary data.</text>
</comment>
<keyword evidence="1" id="KW-0472">Membrane</keyword>
<organism evidence="2 3">
    <name type="scientific">Rhodococcus rhodochrous KG-21</name>
    <dbReference type="NCBI Taxonomy" id="1441923"/>
    <lineage>
        <taxon>Bacteria</taxon>
        <taxon>Bacillati</taxon>
        <taxon>Actinomycetota</taxon>
        <taxon>Actinomycetes</taxon>
        <taxon>Mycobacteriales</taxon>
        <taxon>Nocardiaceae</taxon>
        <taxon>Rhodococcus</taxon>
    </lineage>
</organism>
<feature type="transmembrane region" description="Helical" evidence="1">
    <location>
        <begin position="6"/>
        <end position="27"/>
    </location>
</feature>
<dbReference type="InterPro" id="IPR011726">
    <property type="entry name" value="KdpF"/>
</dbReference>
<evidence type="ECO:0000313" key="2">
    <source>
        <dbReference type="EMBL" id="KOS58136.1"/>
    </source>
</evidence>
<dbReference type="GO" id="GO:0005886">
    <property type="term" value="C:plasma membrane"/>
    <property type="evidence" value="ECO:0007669"/>
    <property type="project" value="InterPro"/>
</dbReference>
<dbReference type="NCBIfam" id="TIGR02115">
    <property type="entry name" value="potass_kdpF"/>
    <property type="match status" value="1"/>
</dbReference>
<dbReference type="Proteomes" id="UP000037712">
    <property type="component" value="Unassembled WGS sequence"/>
</dbReference>
<evidence type="ECO:0000313" key="3">
    <source>
        <dbReference type="Proteomes" id="UP000037712"/>
    </source>
</evidence>
<dbReference type="PATRIC" id="fig|1441923.3.peg.156"/>
<proteinExistence type="predicted"/>
<protein>
    <submittedName>
        <fullName evidence="2">Potassium-transporting ATPase</fullName>
    </submittedName>
</protein>
<dbReference type="AlphaFoldDB" id="A0A0M8PKG7"/>
<dbReference type="EMBL" id="AZYO01000001">
    <property type="protein sequence ID" value="KOS58136.1"/>
    <property type="molecule type" value="Genomic_DNA"/>
</dbReference>
<reference evidence="3" key="2">
    <citation type="submission" date="2015-01" db="EMBL/GenBank/DDBJ databases">
        <title>Draft genome sequence of potential hydrocarbon metabolising strain of Rhodococcus rhodochrous.</title>
        <authorList>
            <person name="Aggarwal R.K."/>
            <person name="Dawar C."/>
        </authorList>
    </citation>
    <scope>NUCLEOTIDE SEQUENCE [LARGE SCALE GENOMIC DNA]</scope>
    <source>
        <strain evidence="3">KG-21</strain>
    </source>
</reference>
<reference evidence="2 3" key="1">
    <citation type="journal article" date="2015" name="Genome Announc.">
        <title>Draft Genome Sequence of Rhodococcus rhodochrous Strain KG-21, a Soil Isolate from Oil Fields of Krishna-Godavari Basin, India.</title>
        <authorList>
            <person name="Dawar C."/>
            <person name="Aggarwal R.K."/>
        </authorList>
    </citation>
    <scope>NUCLEOTIDE SEQUENCE [LARGE SCALE GENOMIC DNA]</scope>
    <source>
        <strain evidence="2 3">KG-21</strain>
    </source>
</reference>